<comment type="caution">
    <text evidence="1">The sequence shown here is derived from an EMBL/GenBank/DDBJ whole genome shotgun (WGS) entry which is preliminary data.</text>
</comment>
<reference evidence="1" key="2">
    <citation type="journal article" date="2022" name="New Phytol.">
        <title>Evolutionary transition to the ectomycorrhizal habit in the genomes of a hyperdiverse lineage of mushroom-forming fungi.</title>
        <authorList>
            <person name="Looney B."/>
            <person name="Miyauchi S."/>
            <person name="Morin E."/>
            <person name="Drula E."/>
            <person name="Courty P.E."/>
            <person name="Kohler A."/>
            <person name="Kuo A."/>
            <person name="LaButti K."/>
            <person name="Pangilinan J."/>
            <person name="Lipzen A."/>
            <person name="Riley R."/>
            <person name="Andreopoulos W."/>
            <person name="He G."/>
            <person name="Johnson J."/>
            <person name="Nolan M."/>
            <person name="Tritt A."/>
            <person name="Barry K.W."/>
            <person name="Grigoriev I.V."/>
            <person name="Nagy L.G."/>
            <person name="Hibbett D."/>
            <person name="Henrissat B."/>
            <person name="Matheny P.B."/>
            <person name="Labbe J."/>
            <person name="Martin F.M."/>
        </authorList>
    </citation>
    <scope>NUCLEOTIDE SEQUENCE</scope>
    <source>
        <strain evidence="1">EC-137</strain>
    </source>
</reference>
<reference evidence="1" key="1">
    <citation type="submission" date="2021-02" db="EMBL/GenBank/DDBJ databases">
        <authorList>
            <consortium name="DOE Joint Genome Institute"/>
            <person name="Ahrendt S."/>
            <person name="Looney B.P."/>
            <person name="Miyauchi S."/>
            <person name="Morin E."/>
            <person name="Drula E."/>
            <person name="Courty P.E."/>
            <person name="Chicoki N."/>
            <person name="Fauchery L."/>
            <person name="Kohler A."/>
            <person name="Kuo A."/>
            <person name="Labutti K."/>
            <person name="Pangilinan J."/>
            <person name="Lipzen A."/>
            <person name="Riley R."/>
            <person name="Andreopoulos W."/>
            <person name="He G."/>
            <person name="Johnson J."/>
            <person name="Barry K.W."/>
            <person name="Grigoriev I.V."/>
            <person name="Nagy L."/>
            <person name="Hibbett D."/>
            <person name="Henrissat B."/>
            <person name="Matheny P.B."/>
            <person name="Labbe J."/>
            <person name="Martin F."/>
        </authorList>
    </citation>
    <scope>NUCLEOTIDE SEQUENCE</scope>
    <source>
        <strain evidence="1">EC-137</strain>
    </source>
</reference>
<name>A0ACB8QKN6_9AGAM</name>
<protein>
    <submittedName>
        <fullName evidence="1">Uncharacterized protein</fullName>
    </submittedName>
</protein>
<proteinExistence type="predicted"/>
<evidence type="ECO:0000313" key="1">
    <source>
        <dbReference type="EMBL" id="KAI0032217.1"/>
    </source>
</evidence>
<dbReference type="Proteomes" id="UP000814128">
    <property type="component" value="Unassembled WGS sequence"/>
</dbReference>
<keyword evidence="2" id="KW-1185">Reference proteome</keyword>
<sequence>MVCTSQLPYLTYGLHTVALYTLTAKYISGLNASSLLSVGPSPAPDAFSMDLDTTLSPSERASCVAWDAHIQNAIGCLLRGIMYSSRYRKIMPPSFIQRSRAYTLSLSATMFPYRLRALQIPRLDASGFWNLAGQEIEDVQAEKQQEKFPHDGKKQAPPAARPR</sequence>
<organism evidence="1 2">
    <name type="scientific">Vararia minispora EC-137</name>
    <dbReference type="NCBI Taxonomy" id="1314806"/>
    <lineage>
        <taxon>Eukaryota</taxon>
        <taxon>Fungi</taxon>
        <taxon>Dikarya</taxon>
        <taxon>Basidiomycota</taxon>
        <taxon>Agaricomycotina</taxon>
        <taxon>Agaricomycetes</taxon>
        <taxon>Russulales</taxon>
        <taxon>Lachnocladiaceae</taxon>
        <taxon>Vararia</taxon>
    </lineage>
</organism>
<dbReference type="EMBL" id="MU273553">
    <property type="protein sequence ID" value="KAI0032217.1"/>
    <property type="molecule type" value="Genomic_DNA"/>
</dbReference>
<gene>
    <name evidence="1" type="ORF">K488DRAFT_86085</name>
</gene>
<evidence type="ECO:0000313" key="2">
    <source>
        <dbReference type="Proteomes" id="UP000814128"/>
    </source>
</evidence>
<accession>A0ACB8QKN6</accession>